<proteinExistence type="predicted"/>
<dbReference type="RefSeq" id="WP_203729257.1">
    <property type="nucleotide sequence ID" value="NZ_BAAATX010000006.1"/>
</dbReference>
<organism evidence="1 2">
    <name type="scientific">Paractinoplanes durhamensis</name>
    <dbReference type="NCBI Taxonomy" id="113563"/>
    <lineage>
        <taxon>Bacteria</taxon>
        <taxon>Bacillati</taxon>
        <taxon>Actinomycetota</taxon>
        <taxon>Actinomycetes</taxon>
        <taxon>Micromonosporales</taxon>
        <taxon>Micromonosporaceae</taxon>
        <taxon>Paractinoplanes</taxon>
    </lineage>
</organism>
<dbReference type="Proteomes" id="UP000637628">
    <property type="component" value="Unassembled WGS sequence"/>
</dbReference>
<protein>
    <submittedName>
        <fullName evidence="1">Uncharacterized protein</fullName>
    </submittedName>
</protein>
<gene>
    <name evidence="1" type="ORF">Adu01nite_47440</name>
</gene>
<evidence type="ECO:0000313" key="1">
    <source>
        <dbReference type="EMBL" id="GIE03394.1"/>
    </source>
</evidence>
<reference evidence="1 2" key="1">
    <citation type="submission" date="2021-01" db="EMBL/GenBank/DDBJ databases">
        <title>Whole genome shotgun sequence of Actinoplanes durhamensis NBRC 14914.</title>
        <authorList>
            <person name="Komaki H."/>
            <person name="Tamura T."/>
        </authorList>
    </citation>
    <scope>NUCLEOTIDE SEQUENCE [LARGE SCALE GENOMIC DNA]</scope>
    <source>
        <strain evidence="1 2">NBRC 14914</strain>
    </source>
</reference>
<comment type="caution">
    <text evidence="1">The sequence shown here is derived from an EMBL/GenBank/DDBJ whole genome shotgun (WGS) entry which is preliminary data.</text>
</comment>
<sequence>MTAEFVRVRRRRLQTAVRRYLHPGTGRTITVIGTYHLAKPAYWQDLREVIDKLEANGAVVHCEGSTKSHPDDDVTDEERQIVDQLVRAGTLERRRIKALGWTGQVEGLGYPDSWRVVDLSTAEIVRRLGPALGRHAAAHKMRGMDWPDIDRAGFNKLRLKITFLFRFMAADNLVIKASNGSGPSDDVIVKARDQHALAEAAGADQDLVMIWGLAHLPGLDAGLIALGFERSGPLQWHTVTRRVPSICGALLRWAVRWPAPRVPQDTHEQVQQSRP</sequence>
<dbReference type="EMBL" id="BOML01000038">
    <property type="protein sequence ID" value="GIE03394.1"/>
    <property type="molecule type" value="Genomic_DNA"/>
</dbReference>
<keyword evidence="2" id="KW-1185">Reference proteome</keyword>
<accession>A0ABQ3Z0N3</accession>
<evidence type="ECO:0000313" key="2">
    <source>
        <dbReference type="Proteomes" id="UP000637628"/>
    </source>
</evidence>
<name>A0ABQ3Z0N3_9ACTN</name>